<dbReference type="AlphaFoldDB" id="A0A9P8QBB3"/>
<evidence type="ECO:0000313" key="1">
    <source>
        <dbReference type="EMBL" id="KAH3686365.1"/>
    </source>
</evidence>
<organism evidence="1 2">
    <name type="scientific">Wickerhamomyces pijperi</name>
    <name type="common">Yeast</name>
    <name type="synonym">Pichia pijperi</name>
    <dbReference type="NCBI Taxonomy" id="599730"/>
    <lineage>
        <taxon>Eukaryota</taxon>
        <taxon>Fungi</taxon>
        <taxon>Dikarya</taxon>
        <taxon>Ascomycota</taxon>
        <taxon>Saccharomycotina</taxon>
        <taxon>Saccharomycetes</taxon>
        <taxon>Phaffomycetales</taxon>
        <taxon>Wickerhamomycetaceae</taxon>
        <taxon>Wickerhamomyces</taxon>
    </lineage>
</organism>
<accession>A0A9P8QBB3</accession>
<name>A0A9P8QBB3_WICPI</name>
<evidence type="ECO:0000313" key="2">
    <source>
        <dbReference type="Proteomes" id="UP000774326"/>
    </source>
</evidence>
<reference evidence="1" key="1">
    <citation type="journal article" date="2021" name="Open Biol.">
        <title>Shared evolutionary footprints suggest mitochondrial oxidative damage underlies multiple complex I losses in fungi.</title>
        <authorList>
            <person name="Schikora-Tamarit M.A."/>
            <person name="Marcet-Houben M."/>
            <person name="Nosek J."/>
            <person name="Gabaldon T."/>
        </authorList>
    </citation>
    <scope>NUCLEOTIDE SEQUENCE</scope>
    <source>
        <strain evidence="1">CBS2887</strain>
    </source>
</reference>
<comment type="caution">
    <text evidence="1">The sequence shown here is derived from an EMBL/GenBank/DDBJ whole genome shotgun (WGS) entry which is preliminary data.</text>
</comment>
<dbReference type="EMBL" id="JAEUBG010001458">
    <property type="protein sequence ID" value="KAH3686365.1"/>
    <property type="molecule type" value="Genomic_DNA"/>
</dbReference>
<dbReference type="Proteomes" id="UP000774326">
    <property type="component" value="Unassembled WGS sequence"/>
</dbReference>
<reference evidence="1" key="2">
    <citation type="submission" date="2021-01" db="EMBL/GenBank/DDBJ databases">
        <authorList>
            <person name="Schikora-Tamarit M.A."/>
        </authorList>
    </citation>
    <scope>NUCLEOTIDE SEQUENCE</scope>
    <source>
        <strain evidence="1">CBS2887</strain>
    </source>
</reference>
<sequence length="174" mass="19522">MVFSPPSKRIDWNATSPDCVAYGIRMRLDDTLRWSEGMAEPVPKVMVSTWSFNGICGLIVCKTTESVLMVCSFVALDLVSRDAILLSMRNVMQRALWERTKDEIMVSGTFRQINVLTKEMVNQPQVLFTFNALTPVITGNAVDVAGIRTVDNQSSLETSLFRQHHTRLNNGPIL</sequence>
<proteinExistence type="predicted"/>
<keyword evidence="2" id="KW-1185">Reference proteome</keyword>
<protein>
    <submittedName>
        <fullName evidence="1">Uncharacterized protein</fullName>
    </submittedName>
</protein>
<gene>
    <name evidence="1" type="ORF">WICPIJ_002657</name>
</gene>